<feature type="region of interest" description="Disordered" evidence="1">
    <location>
        <begin position="305"/>
        <end position="408"/>
    </location>
</feature>
<proteinExistence type="predicted"/>
<feature type="compositionally biased region" description="Low complexity" evidence="1">
    <location>
        <begin position="260"/>
        <end position="277"/>
    </location>
</feature>
<reference evidence="2" key="1">
    <citation type="submission" date="2020-05" db="EMBL/GenBank/DDBJ databases">
        <title>WGS assembly of Panicum virgatum.</title>
        <authorList>
            <person name="Lovell J.T."/>
            <person name="Jenkins J."/>
            <person name="Shu S."/>
            <person name="Juenger T.E."/>
            <person name="Schmutz J."/>
        </authorList>
    </citation>
    <scope>NUCLEOTIDE SEQUENCE</scope>
    <source>
        <strain evidence="2">AP13</strain>
    </source>
</reference>
<evidence type="ECO:0000313" key="3">
    <source>
        <dbReference type="Proteomes" id="UP000823388"/>
    </source>
</evidence>
<feature type="region of interest" description="Disordered" evidence="1">
    <location>
        <begin position="139"/>
        <end position="221"/>
    </location>
</feature>
<evidence type="ECO:0000256" key="1">
    <source>
        <dbReference type="SAM" id="MobiDB-lite"/>
    </source>
</evidence>
<feature type="compositionally biased region" description="Low complexity" evidence="1">
    <location>
        <begin position="13"/>
        <end position="49"/>
    </location>
</feature>
<name>A0A8T0S203_PANVG</name>
<dbReference type="EMBL" id="CM029046">
    <property type="protein sequence ID" value="KAG2592681.1"/>
    <property type="molecule type" value="Genomic_DNA"/>
</dbReference>
<sequence>MTSVDRHVRSTWLLAATRAPPSPPLSLSLSPRSTPAPRLRLPFLAGAAPSLPPAPPARRAAAEGPEPRRGVAGGGEALLPDAPATTSSSTSPARGCGEQARPWPICARRSSAGHGGSARCRIRLHLSCRCASVAAGRHAAGQSGGAGQDGAQSAAAGQRRRRRGGAPTSSSSQAAAPLEFGHGSSHRRQQWRRARAGAGPCPQAAEPPLPPGPPLPGGSSRRPRVLVDLRLWLPLLPPLHVARPACARRRGPPPPRGRPWRSPQPAAFSPPSSPAPSIAELRRPIPCIPRWRGWAAVARQGRSAAADVLPSPASPPLWRRSVAGRRRSAASEPSMGAGHGGRRGASRRPITCRWQARGQGAATGRGRRAGPARRGAVRASAGERGERERERGGGRSTRGGQQPRGSDVAVHVGGQHWSYVFWTSSDTLE</sequence>
<organism evidence="2 3">
    <name type="scientific">Panicum virgatum</name>
    <name type="common">Blackwell switchgrass</name>
    <dbReference type="NCBI Taxonomy" id="38727"/>
    <lineage>
        <taxon>Eukaryota</taxon>
        <taxon>Viridiplantae</taxon>
        <taxon>Streptophyta</taxon>
        <taxon>Embryophyta</taxon>
        <taxon>Tracheophyta</taxon>
        <taxon>Spermatophyta</taxon>
        <taxon>Magnoliopsida</taxon>
        <taxon>Liliopsida</taxon>
        <taxon>Poales</taxon>
        <taxon>Poaceae</taxon>
        <taxon>PACMAD clade</taxon>
        <taxon>Panicoideae</taxon>
        <taxon>Panicodae</taxon>
        <taxon>Paniceae</taxon>
        <taxon>Panicinae</taxon>
        <taxon>Panicum</taxon>
        <taxon>Panicum sect. Hiantes</taxon>
    </lineage>
</organism>
<feature type="region of interest" description="Disordered" evidence="1">
    <location>
        <begin position="245"/>
        <end position="277"/>
    </location>
</feature>
<keyword evidence="3" id="KW-1185">Reference proteome</keyword>
<feature type="compositionally biased region" description="Basic and acidic residues" evidence="1">
    <location>
        <begin position="381"/>
        <end position="393"/>
    </location>
</feature>
<accession>A0A8T0S203</accession>
<gene>
    <name evidence="2" type="ORF">PVAP13_5NG572100</name>
</gene>
<protein>
    <submittedName>
        <fullName evidence="2">Uncharacterized protein</fullName>
    </submittedName>
</protein>
<feature type="compositionally biased region" description="Pro residues" evidence="1">
    <location>
        <begin position="205"/>
        <end position="216"/>
    </location>
</feature>
<dbReference type="Proteomes" id="UP000823388">
    <property type="component" value="Chromosome 5N"/>
</dbReference>
<comment type="caution">
    <text evidence="2">The sequence shown here is derived from an EMBL/GenBank/DDBJ whole genome shotgun (WGS) entry which is preliminary data.</text>
</comment>
<dbReference type="AlphaFoldDB" id="A0A8T0S203"/>
<feature type="compositionally biased region" description="Low complexity" evidence="1">
    <location>
        <begin position="165"/>
        <end position="177"/>
    </location>
</feature>
<feature type="compositionally biased region" description="Low complexity" evidence="1">
    <location>
        <begin position="355"/>
        <end position="364"/>
    </location>
</feature>
<feature type="compositionally biased region" description="Low complexity" evidence="1">
    <location>
        <begin position="80"/>
        <end position="93"/>
    </location>
</feature>
<feature type="region of interest" description="Disordered" evidence="1">
    <location>
        <begin position="1"/>
        <end position="99"/>
    </location>
</feature>
<feature type="compositionally biased region" description="Basic residues" evidence="1">
    <location>
        <begin position="184"/>
        <end position="195"/>
    </location>
</feature>
<evidence type="ECO:0000313" key="2">
    <source>
        <dbReference type="EMBL" id="KAG2592681.1"/>
    </source>
</evidence>